<sequence length="125" mass="14319">MLDNRYRPGVARYYATTPVLGRAAHENYETLDCQGEAGTKTPHSREGLFHGDSSLRISSQHLAMYLRPGYFSRTPSLTRMLLGCLGARYWHETMLWDCSYLPIYRDTLSACLSWSFNTYPSAGRR</sequence>
<organism evidence="1 2">
    <name type="scientific">Cephus cinctus</name>
    <name type="common">Wheat stem sawfly</name>
    <dbReference type="NCBI Taxonomy" id="211228"/>
    <lineage>
        <taxon>Eukaryota</taxon>
        <taxon>Metazoa</taxon>
        <taxon>Ecdysozoa</taxon>
        <taxon>Arthropoda</taxon>
        <taxon>Hexapoda</taxon>
        <taxon>Insecta</taxon>
        <taxon>Pterygota</taxon>
        <taxon>Neoptera</taxon>
        <taxon>Endopterygota</taxon>
        <taxon>Hymenoptera</taxon>
        <taxon>Cephoidea</taxon>
        <taxon>Cephidae</taxon>
        <taxon>Cephus</taxon>
    </lineage>
</organism>
<name>A0AAJ7W5N9_CEPCN</name>
<dbReference type="KEGG" id="ccin:107272247"/>
<keyword evidence="1" id="KW-1185">Reference proteome</keyword>
<dbReference type="RefSeq" id="XP_024945336.1">
    <property type="nucleotide sequence ID" value="XM_025089568.1"/>
</dbReference>
<accession>A0AAJ7W5N9</accession>
<evidence type="ECO:0000313" key="1">
    <source>
        <dbReference type="Proteomes" id="UP000694920"/>
    </source>
</evidence>
<proteinExistence type="predicted"/>
<reference evidence="2" key="1">
    <citation type="submission" date="2025-08" db="UniProtKB">
        <authorList>
            <consortium name="RefSeq"/>
        </authorList>
    </citation>
    <scope>IDENTIFICATION</scope>
</reference>
<evidence type="ECO:0000313" key="2">
    <source>
        <dbReference type="RefSeq" id="XP_024945336.1"/>
    </source>
</evidence>
<dbReference type="Proteomes" id="UP000694920">
    <property type="component" value="Unplaced"/>
</dbReference>
<dbReference type="GeneID" id="107272247"/>
<gene>
    <name evidence="2" type="primary">LOC107272247</name>
</gene>
<protein>
    <submittedName>
        <fullName evidence="2">Uncharacterized protein LOC107272247</fullName>
    </submittedName>
</protein>
<dbReference type="AlphaFoldDB" id="A0AAJ7W5N9"/>